<dbReference type="InterPro" id="IPR022898">
    <property type="entry name" value="RNase_HII"/>
</dbReference>
<comment type="similarity">
    <text evidence="5 14 16">Belongs to the RNase HII family.</text>
</comment>
<evidence type="ECO:0000256" key="3">
    <source>
        <dbReference type="ARBA" id="ARBA00004065"/>
    </source>
</evidence>
<keyword evidence="10 14" id="KW-0479">Metal-binding</keyword>
<comment type="function">
    <text evidence="3 14 16">Endonuclease that specifically degrades the RNA of RNA-DNA hybrids.</text>
</comment>
<evidence type="ECO:0000256" key="8">
    <source>
        <dbReference type="ARBA" id="ARBA00022490"/>
    </source>
</evidence>
<dbReference type="Proteomes" id="UP001144612">
    <property type="component" value="Unassembled WGS sequence"/>
</dbReference>
<feature type="binding site" evidence="14 15">
    <location>
        <position position="77"/>
    </location>
    <ligand>
        <name>a divalent metal cation</name>
        <dbReference type="ChEBI" id="CHEBI:60240"/>
    </ligand>
</feature>
<keyword evidence="9 14" id="KW-0540">Nuclease</keyword>
<dbReference type="EMBL" id="JAPQFJ010000013">
    <property type="protein sequence ID" value="MCY6959508.1"/>
    <property type="molecule type" value="Genomic_DNA"/>
</dbReference>
<feature type="domain" description="RNase H type-2" evidence="17">
    <location>
        <begin position="71"/>
        <end position="261"/>
    </location>
</feature>
<dbReference type="HAMAP" id="MF_00052_B">
    <property type="entry name" value="RNase_HII_B"/>
    <property type="match status" value="1"/>
</dbReference>
<dbReference type="InterPro" id="IPR001352">
    <property type="entry name" value="RNase_HII/HIII"/>
</dbReference>
<comment type="catalytic activity">
    <reaction evidence="1 14 15 16">
        <text>Endonucleolytic cleavage to 5'-phosphomonoester.</text>
        <dbReference type="EC" id="3.1.26.4"/>
    </reaction>
</comment>
<evidence type="ECO:0000256" key="13">
    <source>
        <dbReference type="ARBA" id="ARBA00023211"/>
    </source>
</evidence>
<evidence type="ECO:0000256" key="16">
    <source>
        <dbReference type="RuleBase" id="RU003515"/>
    </source>
</evidence>
<dbReference type="Gene3D" id="3.30.420.10">
    <property type="entry name" value="Ribonuclease H-like superfamily/Ribonuclease H"/>
    <property type="match status" value="1"/>
</dbReference>
<dbReference type="CDD" id="cd07182">
    <property type="entry name" value="RNase_HII_bacteria_HII_like"/>
    <property type="match status" value="1"/>
</dbReference>
<evidence type="ECO:0000256" key="12">
    <source>
        <dbReference type="ARBA" id="ARBA00022801"/>
    </source>
</evidence>
<accession>A0ABT4DCY7</accession>
<evidence type="ECO:0000259" key="17">
    <source>
        <dbReference type="PROSITE" id="PS51975"/>
    </source>
</evidence>
<dbReference type="PANTHER" id="PTHR10954:SF18">
    <property type="entry name" value="RIBONUCLEASE HII"/>
    <property type="match status" value="1"/>
</dbReference>
<feature type="binding site" evidence="14 15">
    <location>
        <position position="78"/>
    </location>
    <ligand>
        <name>a divalent metal cation</name>
        <dbReference type="ChEBI" id="CHEBI:60240"/>
    </ligand>
</feature>
<sequence length="261" mass="29518">MKAGEVKKYVSLLLKKKNCDYNLIMNLLNKDSRKTVQKLSESVEKTIKAREKEINRVKGMYEKDRNFLKDGYIIGVDEVGRGPLAGPIVAAAVVLDLNYKSSEELILHINDSKKISAQLREELDTLIKERAISYSIIEIDNNKIDTKGIAWCNNEVLKRACEGSSVKPDLVLSDGYAIKNCIYPNEYIIKGDAKSASIACASIIAKVYRDNIMKKYAELYPKYAFEKNVGYGTKEHIEAIKKYGCTPIHRKSFLKNILNII</sequence>
<keyword evidence="19" id="KW-1185">Reference proteome</keyword>
<evidence type="ECO:0000256" key="5">
    <source>
        <dbReference type="ARBA" id="ARBA00007383"/>
    </source>
</evidence>
<evidence type="ECO:0000256" key="14">
    <source>
        <dbReference type="HAMAP-Rule" id="MF_00052"/>
    </source>
</evidence>
<feature type="binding site" evidence="14 15">
    <location>
        <position position="174"/>
    </location>
    <ligand>
        <name>a divalent metal cation</name>
        <dbReference type="ChEBI" id="CHEBI:60240"/>
    </ligand>
</feature>
<dbReference type="InterPro" id="IPR024567">
    <property type="entry name" value="RNase_HII/HIII_dom"/>
</dbReference>
<keyword evidence="12 14" id="KW-0378">Hydrolase</keyword>
<comment type="caution">
    <text evidence="18">The sequence shown here is derived from an EMBL/GenBank/DDBJ whole genome shotgun (WGS) entry which is preliminary data.</text>
</comment>
<dbReference type="SUPFAM" id="SSF53098">
    <property type="entry name" value="Ribonuclease H-like"/>
    <property type="match status" value="1"/>
</dbReference>
<gene>
    <name evidence="14" type="primary">rnhB</name>
    <name evidence="18" type="ORF">OW729_12890</name>
</gene>
<protein>
    <recommendedName>
        <fullName evidence="7 14">Ribonuclease HII</fullName>
        <shortName evidence="14">RNase HII</shortName>
        <ecNumber evidence="6 14">3.1.26.4</ecNumber>
    </recommendedName>
</protein>
<evidence type="ECO:0000256" key="15">
    <source>
        <dbReference type="PROSITE-ProRule" id="PRU01319"/>
    </source>
</evidence>
<organism evidence="18 19">
    <name type="scientific">Clostridium brassicae</name>
    <dbReference type="NCBI Taxonomy" id="2999072"/>
    <lineage>
        <taxon>Bacteria</taxon>
        <taxon>Bacillati</taxon>
        <taxon>Bacillota</taxon>
        <taxon>Clostridia</taxon>
        <taxon>Eubacteriales</taxon>
        <taxon>Clostridiaceae</taxon>
        <taxon>Clostridium</taxon>
    </lineage>
</organism>
<evidence type="ECO:0000256" key="1">
    <source>
        <dbReference type="ARBA" id="ARBA00000077"/>
    </source>
</evidence>
<evidence type="ECO:0000256" key="9">
    <source>
        <dbReference type="ARBA" id="ARBA00022722"/>
    </source>
</evidence>
<reference evidence="18" key="1">
    <citation type="submission" date="2022-12" db="EMBL/GenBank/DDBJ databases">
        <title>Clostridium sp. nov., isolated from industrial wastewater.</title>
        <authorList>
            <person name="Jiayan W."/>
        </authorList>
    </citation>
    <scope>NUCLEOTIDE SEQUENCE</scope>
    <source>
        <strain evidence="18">ZC22-4</strain>
    </source>
</reference>
<dbReference type="PROSITE" id="PS51975">
    <property type="entry name" value="RNASE_H_2"/>
    <property type="match status" value="1"/>
</dbReference>
<comment type="subcellular location">
    <subcellularLocation>
        <location evidence="4 14">Cytoplasm</location>
    </subcellularLocation>
</comment>
<evidence type="ECO:0000256" key="2">
    <source>
        <dbReference type="ARBA" id="ARBA00001946"/>
    </source>
</evidence>
<dbReference type="PANTHER" id="PTHR10954">
    <property type="entry name" value="RIBONUCLEASE H2 SUBUNIT A"/>
    <property type="match status" value="1"/>
</dbReference>
<keyword evidence="8 14" id="KW-0963">Cytoplasm</keyword>
<dbReference type="InterPro" id="IPR036397">
    <property type="entry name" value="RNaseH_sf"/>
</dbReference>
<comment type="cofactor">
    <cofactor evidence="2">
        <name>Mg(2+)</name>
        <dbReference type="ChEBI" id="CHEBI:18420"/>
    </cofactor>
</comment>
<evidence type="ECO:0000256" key="6">
    <source>
        <dbReference type="ARBA" id="ARBA00012180"/>
    </source>
</evidence>
<proteinExistence type="inferred from homology"/>
<dbReference type="InterPro" id="IPR012337">
    <property type="entry name" value="RNaseH-like_sf"/>
</dbReference>
<dbReference type="NCBIfam" id="NF000594">
    <property type="entry name" value="PRK00015.1-1"/>
    <property type="match status" value="1"/>
</dbReference>
<evidence type="ECO:0000256" key="11">
    <source>
        <dbReference type="ARBA" id="ARBA00022759"/>
    </source>
</evidence>
<evidence type="ECO:0000256" key="10">
    <source>
        <dbReference type="ARBA" id="ARBA00022723"/>
    </source>
</evidence>
<evidence type="ECO:0000256" key="4">
    <source>
        <dbReference type="ARBA" id="ARBA00004496"/>
    </source>
</evidence>
<evidence type="ECO:0000313" key="18">
    <source>
        <dbReference type="EMBL" id="MCY6959508.1"/>
    </source>
</evidence>
<dbReference type="EC" id="3.1.26.4" evidence="6 14"/>
<dbReference type="GO" id="GO:0004523">
    <property type="term" value="F:RNA-DNA hybrid ribonuclease activity"/>
    <property type="evidence" value="ECO:0007669"/>
    <property type="project" value="UniProtKB-EC"/>
</dbReference>
<dbReference type="NCBIfam" id="NF000595">
    <property type="entry name" value="PRK00015.1-3"/>
    <property type="match status" value="1"/>
</dbReference>
<evidence type="ECO:0000256" key="7">
    <source>
        <dbReference type="ARBA" id="ARBA00019179"/>
    </source>
</evidence>
<dbReference type="Pfam" id="PF01351">
    <property type="entry name" value="RNase_HII"/>
    <property type="match status" value="1"/>
</dbReference>
<evidence type="ECO:0000313" key="19">
    <source>
        <dbReference type="Proteomes" id="UP001144612"/>
    </source>
</evidence>
<name>A0ABT4DCY7_9CLOT</name>
<keyword evidence="13 14" id="KW-0464">Manganese</keyword>
<comment type="cofactor">
    <cofactor evidence="14 15">
        <name>Mn(2+)</name>
        <dbReference type="ChEBI" id="CHEBI:29035"/>
    </cofactor>
    <cofactor evidence="14 15">
        <name>Mg(2+)</name>
        <dbReference type="ChEBI" id="CHEBI:18420"/>
    </cofactor>
    <text evidence="14 15">Manganese or magnesium. Binds 1 divalent metal ion per monomer in the absence of substrate. May bind a second metal ion after substrate binding.</text>
</comment>
<keyword evidence="11 14" id="KW-0255">Endonuclease</keyword>